<feature type="non-terminal residue" evidence="8">
    <location>
        <position position="171"/>
    </location>
</feature>
<keyword evidence="6 7" id="KW-0472">Membrane</keyword>
<keyword evidence="5 7" id="KW-1133">Transmembrane helix</keyword>
<reference evidence="8 9" key="1">
    <citation type="journal article" date="2018" name="Nat. Biotechnol.">
        <title>A standardized bacterial taxonomy based on genome phylogeny substantially revises the tree of life.</title>
        <authorList>
            <person name="Parks D.H."/>
            <person name="Chuvochina M."/>
            <person name="Waite D.W."/>
            <person name="Rinke C."/>
            <person name="Skarshewski A."/>
            <person name="Chaumeil P.A."/>
            <person name="Hugenholtz P."/>
        </authorList>
    </citation>
    <scope>NUCLEOTIDE SEQUENCE [LARGE SCALE GENOMIC DNA]</scope>
    <source>
        <strain evidence="8">UBA9049</strain>
    </source>
</reference>
<evidence type="ECO:0000256" key="2">
    <source>
        <dbReference type="ARBA" id="ARBA00022448"/>
    </source>
</evidence>
<evidence type="ECO:0000256" key="7">
    <source>
        <dbReference type="SAM" id="Phobius"/>
    </source>
</evidence>
<feature type="transmembrane region" description="Helical" evidence="7">
    <location>
        <begin position="56"/>
        <end position="77"/>
    </location>
</feature>
<dbReference type="PANTHER" id="PTHR43266">
    <property type="entry name" value="MACROLIDE-EFFLUX PROTEIN"/>
    <property type="match status" value="1"/>
</dbReference>
<feature type="transmembrane region" description="Helical" evidence="7">
    <location>
        <begin position="113"/>
        <end position="135"/>
    </location>
</feature>
<evidence type="ECO:0000256" key="4">
    <source>
        <dbReference type="ARBA" id="ARBA00022692"/>
    </source>
</evidence>
<evidence type="ECO:0000313" key="9">
    <source>
        <dbReference type="Proteomes" id="UP000261325"/>
    </source>
</evidence>
<dbReference type="GO" id="GO:0005886">
    <property type="term" value="C:plasma membrane"/>
    <property type="evidence" value="ECO:0007669"/>
    <property type="project" value="UniProtKB-SubCell"/>
</dbReference>
<dbReference type="PANTHER" id="PTHR43266:SF2">
    <property type="entry name" value="MAJOR FACILITATOR SUPERFAMILY (MFS) PROFILE DOMAIN-CONTAINING PROTEIN"/>
    <property type="match status" value="1"/>
</dbReference>
<feature type="transmembrane region" description="Helical" evidence="7">
    <location>
        <begin position="147"/>
        <end position="170"/>
    </location>
</feature>
<accession>A0A3B8WFQ2</accession>
<dbReference type="GO" id="GO:0022857">
    <property type="term" value="F:transmembrane transporter activity"/>
    <property type="evidence" value="ECO:0007669"/>
    <property type="project" value="InterPro"/>
</dbReference>
<protein>
    <submittedName>
        <fullName evidence="8">MFS transporter</fullName>
    </submittedName>
</protein>
<dbReference type="Pfam" id="PF07690">
    <property type="entry name" value="MFS_1"/>
    <property type="match status" value="1"/>
</dbReference>
<dbReference type="EMBL" id="DLYI01000176">
    <property type="protein sequence ID" value="HAC28807.1"/>
    <property type="molecule type" value="Genomic_DNA"/>
</dbReference>
<sequence>MEDHSQFRLLSERRFLPFFVTQFAGAFNDNLFKNALLLLVTYSAGGLFGLSSDVVVNLAAMLFILPFFLFSAIAGQVADRYEKSTVIRWIKFAEVVIMGIAAVGLWFGWYEVLFLLLFLTGVQSAFFGPVKYAILPQALKESELVGGNALVEMGTFVAILVGTLMAGVMMK</sequence>
<evidence type="ECO:0000256" key="1">
    <source>
        <dbReference type="ARBA" id="ARBA00004651"/>
    </source>
</evidence>
<dbReference type="SUPFAM" id="SSF103473">
    <property type="entry name" value="MFS general substrate transporter"/>
    <property type="match status" value="1"/>
</dbReference>
<evidence type="ECO:0000313" key="8">
    <source>
        <dbReference type="EMBL" id="HAC28807.1"/>
    </source>
</evidence>
<keyword evidence="4 7" id="KW-0812">Transmembrane</keyword>
<organism evidence="8 9">
    <name type="scientific">Marinobacter nauticus</name>
    <name type="common">Marinobacter hydrocarbonoclasticus</name>
    <name type="synonym">Marinobacter aquaeolei</name>
    <dbReference type="NCBI Taxonomy" id="2743"/>
    <lineage>
        <taxon>Bacteria</taxon>
        <taxon>Pseudomonadati</taxon>
        <taxon>Pseudomonadota</taxon>
        <taxon>Gammaproteobacteria</taxon>
        <taxon>Pseudomonadales</taxon>
        <taxon>Marinobacteraceae</taxon>
        <taxon>Marinobacter</taxon>
    </lineage>
</organism>
<dbReference type="Gene3D" id="1.20.1250.20">
    <property type="entry name" value="MFS general substrate transporter like domains"/>
    <property type="match status" value="1"/>
</dbReference>
<evidence type="ECO:0000256" key="5">
    <source>
        <dbReference type="ARBA" id="ARBA00022989"/>
    </source>
</evidence>
<gene>
    <name evidence="8" type="ORF">DCF82_13485</name>
</gene>
<keyword evidence="3" id="KW-1003">Cell membrane</keyword>
<dbReference type="AlphaFoldDB" id="A0A3B8WFQ2"/>
<comment type="caution">
    <text evidence="8">The sequence shown here is derived from an EMBL/GenBank/DDBJ whole genome shotgun (WGS) entry which is preliminary data.</text>
</comment>
<feature type="transmembrane region" description="Helical" evidence="7">
    <location>
        <begin position="89"/>
        <end position="107"/>
    </location>
</feature>
<name>A0A3B8WFQ2_MARNT</name>
<evidence type="ECO:0000256" key="3">
    <source>
        <dbReference type="ARBA" id="ARBA00022475"/>
    </source>
</evidence>
<evidence type="ECO:0000256" key="6">
    <source>
        <dbReference type="ARBA" id="ARBA00023136"/>
    </source>
</evidence>
<comment type="subcellular location">
    <subcellularLocation>
        <location evidence="1">Cell membrane</location>
        <topology evidence="1">Multi-pass membrane protein</topology>
    </subcellularLocation>
</comment>
<feature type="transmembrane region" description="Helical" evidence="7">
    <location>
        <begin position="31"/>
        <end position="50"/>
    </location>
</feature>
<dbReference type="Proteomes" id="UP000261325">
    <property type="component" value="Unassembled WGS sequence"/>
</dbReference>
<proteinExistence type="predicted"/>
<keyword evidence="2" id="KW-0813">Transport</keyword>
<dbReference type="InterPro" id="IPR036259">
    <property type="entry name" value="MFS_trans_sf"/>
</dbReference>
<dbReference type="InterPro" id="IPR011701">
    <property type="entry name" value="MFS"/>
</dbReference>